<dbReference type="Proteomes" id="UP000230750">
    <property type="component" value="Unassembled WGS sequence"/>
</dbReference>
<evidence type="ECO:0000313" key="1">
    <source>
        <dbReference type="EMBL" id="PIK45677.1"/>
    </source>
</evidence>
<name>A0A2G8KCE4_STIJA</name>
<keyword evidence="2" id="KW-1185">Reference proteome</keyword>
<reference evidence="1 2" key="1">
    <citation type="journal article" date="2017" name="PLoS Biol.">
        <title>The sea cucumber genome provides insights into morphological evolution and visceral regeneration.</title>
        <authorList>
            <person name="Zhang X."/>
            <person name="Sun L."/>
            <person name="Yuan J."/>
            <person name="Sun Y."/>
            <person name="Gao Y."/>
            <person name="Zhang L."/>
            <person name="Li S."/>
            <person name="Dai H."/>
            <person name="Hamel J.F."/>
            <person name="Liu C."/>
            <person name="Yu Y."/>
            <person name="Liu S."/>
            <person name="Lin W."/>
            <person name="Guo K."/>
            <person name="Jin S."/>
            <person name="Xu P."/>
            <person name="Storey K.B."/>
            <person name="Huan P."/>
            <person name="Zhang T."/>
            <person name="Zhou Y."/>
            <person name="Zhang J."/>
            <person name="Lin C."/>
            <person name="Li X."/>
            <person name="Xing L."/>
            <person name="Huo D."/>
            <person name="Sun M."/>
            <person name="Wang L."/>
            <person name="Mercier A."/>
            <person name="Li F."/>
            <person name="Yang H."/>
            <person name="Xiang J."/>
        </authorList>
    </citation>
    <scope>NUCLEOTIDE SEQUENCE [LARGE SCALE GENOMIC DNA]</scope>
    <source>
        <strain evidence="1">Shaxun</strain>
        <tissue evidence="1">Muscle</tissue>
    </source>
</reference>
<proteinExistence type="predicted"/>
<protein>
    <submittedName>
        <fullName evidence="1">Uncharacterized protein</fullName>
    </submittedName>
</protein>
<gene>
    <name evidence="1" type="ORF">BSL78_17455</name>
</gene>
<evidence type="ECO:0000313" key="2">
    <source>
        <dbReference type="Proteomes" id="UP000230750"/>
    </source>
</evidence>
<organism evidence="1 2">
    <name type="scientific">Stichopus japonicus</name>
    <name type="common">Sea cucumber</name>
    <dbReference type="NCBI Taxonomy" id="307972"/>
    <lineage>
        <taxon>Eukaryota</taxon>
        <taxon>Metazoa</taxon>
        <taxon>Echinodermata</taxon>
        <taxon>Eleutherozoa</taxon>
        <taxon>Echinozoa</taxon>
        <taxon>Holothuroidea</taxon>
        <taxon>Aspidochirotacea</taxon>
        <taxon>Aspidochirotida</taxon>
        <taxon>Stichopodidae</taxon>
        <taxon>Apostichopus</taxon>
    </lineage>
</organism>
<dbReference type="AlphaFoldDB" id="A0A2G8KCE4"/>
<accession>A0A2G8KCE4</accession>
<comment type="caution">
    <text evidence="1">The sequence shown here is derived from an EMBL/GenBank/DDBJ whole genome shotgun (WGS) entry which is preliminary data.</text>
</comment>
<sequence length="225" mass="26474">MKLLNELQYVSGNCESSETQQQIAINFLELIEMDVALFDTFCRTNQNCTVSNVEVICGNVTEGSRRRRSAAPISKYREWKRNSTGFKQRQLRILSREQNTVFKRHRRSLEQFEIKIKFDLLLDILEVESDEEFNERKCTLQKIRYMVCLTKIAYRAESGELSPEVDGLDLTIHDVVYYYISAVCETGFASDPLYLHVVLAREEHLITRRRRHLHTLPNRHLSKRN</sequence>
<dbReference type="EMBL" id="MRZV01000695">
    <property type="protein sequence ID" value="PIK45677.1"/>
    <property type="molecule type" value="Genomic_DNA"/>
</dbReference>